<dbReference type="Proteomes" id="UP000177579">
    <property type="component" value="Unassembled WGS sequence"/>
</dbReference>
<gene>
    <name evidence="2" type="ORF">A2531_00310</name>
</gene>
<proteinExistence type="predicted"/>
<protein>
    <submittedName>
        <fullName evidence="2">Uncharacterized protein</fullName>
    </submittedName>
</protein>
<evidence type="ECO:0000256" key="1">
    <source>
        <dbReference type="SAM" id="Phobius"/>
    </source>
</evidence>
<accession>A0A1F5TQQ0</accession>
<evidence type="ECO:0000313" key="2">
    <source>
        <dbReference type="EMBL" id="OGF41290.1"/>
    </source>
</evidence>
<keyword evidence="1" id="KW-0812">Transmembrane</keyword>
<comment type="caution">
    <text evidence="2">The sequence shown here is derived from an EMBL/GenBank/DDBJ whole genome shotgun (WGS) entry which is preliminary data.</text>
</comment>
<dbReference type="AlphaFoldDB" id="A0A1F5TQQ0"/>
<name>A0A1F5TQQ0_9BACT</name>
<evidence type="ECO:0000313" key="3">
    <source>
        <dbReference type="Proteomes" id="UP000177579"/>
    </source>
</evidence>
<feature type="transmembrane region" description="Helical" evidence="1">
    <location>
        <begin position="28"/>
        <end position="54"/>
    </location>
</feature>
<organism evidence="2 3">
    <name type="scientific">Candidatus Falkowbacteria bacterium RIFOXYD2_FULL_34_120</name>
    <dbReference type="NCBI Taxonomy" id="1798007"/>
    <lineage>
        <taxon>Bacteria</taxon>
        <taxon>Candidatus Falkowiibacteriota</taxon>
    </lineage>
</organism>
<keyword evidence="1" id="KW-0472">Membrane</keyword>
<reference evidence="2 3" key="1">
    <citation type="journal article" date="2016" name="Nat. Commun.">
        <title>Thousands of microbial genomes shed light on interconnected biogeochemical processes in an aquifer system.</title>
        <authorList>
            <person name="Anantharaman K."/>
            <person name="Brown C.T."/>
            <person name="Hug L.A."/>
            <person name="Sharon I."/>
            <person name="Castelle C.J."/>
            <person name="Probst A.J."/>
            <person name="Thomas B.C."/>
            <person name="Singh A."/>
            <person name="Wilkins M.J."/>
            <person name="Karaoz U."/>
            <person name="Brodie E.L."/>
            <person name="Williams K.H."/>
            <person name="Hubbard S.S."/>
            <person name="Banfield J.F."/>
        </authorList>
    </citation>
    <scope>NUCLEOTIDE SEQUENCE [LARGE SCALE GENOMIC DNA]</scope>
</reference>
<keyword evidence="1" id="KW-1133">Transmembrane helix</keyword>
<sequence>MFKLFLVMVLLFGNLVMPFIVWEHKKYFIIGSVIACAIFLHWALSLFILAYFGFCYGMLKIKKINNLVSRIKEVFTGFRKEYKKGGELK</sequence>
<dbReference type="EMBL" id="MFGO01000011">
    <property type="protein sequence ID" value="OGF41290.1"/>
    <property type="molecule type" value="Genomic_DNA"/>
</dbReference>